<feature type="binding site" evidence="6">
    <location>
        <position position="73"/>
    </location>
    <ligand>
        <name>Zn(2+)</name>
        <dbReference type="ChEBI" id="CHEBI:29105"/>
    </ligand>
</feature>
<comment type="subcellular location">
    <subcellularLocation>
        <location evidence="1">Endomembrane system</location>
        <topology evidence="1">Multi-pass membrane protein</topology>
    </subcellularLocation>
</comment>
<dbReference type="Pfam" id="PF03006">
    <property type="entry name" value="HlyIII"/>
    <property type="match status" value="1"/>
</dbReference>
<feature type="binding site" evidence="6">
    <location>
        <position position="195"/>
    </location>
    <ligand>
        <name>Zn(2+)</name>
        <dbReference type="ChEBI" id="CHEBI:29105"/>
    </ligand>
</feature>
<dbReference type="KEGG" id="anf:AQPE_0813"/>
<dbReference type="Proteomes" id="UP001193389">
    <property type="component" value="Chromosome"/>
</dbReference>
<feature type="transmembrane region" description="Helical" evidence="7">
    <location>
        <begin position="20"/>
        <end position="43"/>
    </location>
</feature>
<dbReference type="NCBIfam" id="TIGR01065">
    <property type="entry name" value="hlyIII"/>
    <property type="match status" value="1"/>
</dbReference>
<dbReference type="PANTHER" id="PTHR20855">
    <property type="entry name" value="ADIPOR/PROGESTIN RECEPTOR-RELATED"/>
    <property type="match status" value="1"/>
</dbReference>
<organism evidence="8 9">
    <name type="scientific">Aquipluma nitroreducens</name>
    <dbReference type="NCBI Taxonomy" id="2010828"/>
    <lineage>
        <taxon>Bacteria</taxon>
        <taxon>Pseudomonadati</taxon>
        <taxon>Bacteroidota</taxon>
        <taxon>Bacteroidia</taxon>
        <taxon>Marinilabiliales</taxon>
        <taxon>Prolixibacteraceae</taxon>
        <taxon>Aquipluma</taxon>
    </lineage>
</organism>
<evidence type="ECO:0000256" key="2">
    <source>
        <dbReference type="ARBA" id="ARBA00008488"/>
    </source>
</evidence>
<feature type="transmembrane region" description="Helical" evidence="7">
    <location>
        <begin position="141"/>
        <end position="161"/>
    </location>
</feature>
<keyword evidence="9" id="KW-1185">Reference proteome</keyword>
<feature type="transmembrane region" description="Helical" evidence="7">
    <location>
        <begin position="167"/>
        <end position="188"/>
    </location>
</feature>
<keyword evidence="6" id="KW-0479">Metal-binding</keyword>
<feature type="binding site" evidence="6">
    <location>
        <position position="199"/>
    </location>
    <ligand>
        <name>Zn(2+)</name>
        <dbReference type="ChEBI" id="CHEBI:29105"/>
    </ligand>
</feature>
<accession>A0A5K7S5A8</accession>
<evidence type="ECO:0000256" key="6">
    <source>
        <dbReference type="PIRSR" id="PIRSR604254-1"/>
    </source>
</evidence>
<keyword evidence="6" id="KW-0862">Zinc</keyword>
<reference evidence="8" key="1">
    <citation type="journal article" date="2020" name="Int. J. Syst. Evol. Microbiol.">
        <title>Aquipluma nitroreducens gen. nov. sp. nov., a novel facultatively anaerobic bacterium isolated from a freshwater lake.</title>
        <authorList>
            <person name="Watanabe M."/>
            <person name="Kojima H."/>
            <person name="Fukui M."/>
        </authorList>
    </citation>
    <scope>NUCLEOTIDE SEQUENCE</scope>
    <source>
        <strain evidence="8">MeG22</strain>
    </source>
</reference>
<feature type="transmembrane region" description="Helical" evidence="7">
    <location>
        <begin position="200"/>
        <end position="217"/>
    </location>
</feature>
<dbReference type="InterPro" id="IPR004254">
    <property type="entry name" value="AdipoR/HlyIII-related"/>
</dbReference>
<keyword evidence="3 7" id="KW-0812">Transmembrane</keyword>
<feature type="transmembrane region" description="Helical" evidence="7">
    <location>
        <begin position="111"/>
        <end position="134"/>
    </location>
</feature>
<evidence type="ECO:0000256" key="3">
    <source>
        <dbReference type="ARBA" id="ARBA00022692"/>
    </source>
</evidence>
<dbReference type="GO" id="GO:0046872">
    <property type="term" value="F:metal ion binding"/>
    <property type="evidence" value="ECO:0007669"/>
    <property type="project" value="UniProtKB-KW"/>
</dbReference>
<feature type="transmembrane region" description="Helical" evidence="7">
    <location>
        <begin position="87"/>
        <end position="105"/>
    </location>
</feature>
<proteinExistence type="inferred from homology"/>
<dbReference type="GO" id="GO:0016020">
    <property type="term" value="C:membrane"/>
    <property type="evidence" value="ECO:0007669"/>
    <property type="project" value="InterPro"/>
</dbReference>
<evidence type="ECO:0000256" key="1">
    <source>
        <dbReference type="ARBA" id="ARBA00004127"/>
    </source>
</evidence>
<sequence>MNTQSTEPYRRQLSTGEEIVNSITHGIGALLSIVALIILIIVAGRSGDIWHLVSFSIYGSTLILLYLSSTLYHSFSSPKLKNLFARFDHISIFLLIAGTYTPILLTSLRGVWGWTLFGIIWTVALVGAIIRSIYVHRFRKLMVAIYLIMGWMFVLAGNQIYQKLPSISLTFLILGGIAYSIGVVFYMWRKFPYSHGIWHLFVLAGSILHFFAIYFIIQ</sequence>
<comment type="similarity">
    <text evidence="2">Belongs to the UPF0073 (Hly-III) family.</text>
</comment>
<dbReference type="RefSeq" id="WP_318349723.1">
    <property type="nucleotide sequence ID" value="NZ_AP018694.1"/>
</dbReference>
<gene>
    <name evidence="8" type="ORF">AQPE_0813</name>
</gene>
<dbReference type="GO" id="GO:0012505">
    <property type="term" value="C:endomembrane system"/>
    <property type="evidence" value="ECO:0007669"/>
    <property type="project" value="UniProtKB-SubCell"/>
</dbReference>
<evidence type="ECO:0000256" key="4">
    <source>
        <dbReference type="ARBA" id="ARBA00022989"/>
    </source>
</evidence>
<dbReference type="PANTHER" id="PTHR20855:SF129">
    <property type="entry name" value="HEMOLYSIN-3 HOMOLOG"/>
    <property type="match status" value="1"/>
</dbReference>
<dbReference type="InterPro" id="IPR005744">
    <property type="entry name" value="Hy-lIII"/>
</dbReference>
<evidence type="ECO:0000256" key="7">
    <source>
        <dbReference type="SAM" id="Phobius"/>
    </source>
</evidence>
<keyword evidence="4 7" id="KW-1133">Transmembrane helix</keyword>
<keyword evidence="5 7" id="KW-0472">Membrane</keyword>
<name>A0A5K7S5A8_9BACT</name>
<dbReference type="GO" id="GO:0140911">
    <property type="term" value="F:pore-forming activity"/>
    <property type="evidence" value="ECO:0007669"/>
    <property type="project" value="InterPro"/>
</dbReference>
<dbReference type="AlphaFoldDB" id="A0A5K7S5A8"/>
<dbReference type="EMBL" id="AP018694">
    <property type="protein sequence ID" value="BBE16670.1"/>
    <property type="molecule type" value="Genomic_DNA"/>
</dbReference>
<evidence type="ECO:0000313" key="9">
    <source>
        <dbReference type="Proteomes" id="UP001193389"/>
    </source>
</evidence>
<feature type="transmembrane region" description="Helical" evidence="7">
    <location>
        <begin position="49"/>
        <end position="67"/>
    </location>
</feature>
<evidence type="ECO:0000313" key="8">
    <source>
        <dbReference type="EMBL" id="BBE16670.1"/>
    </source>
</evidence>
<protein>
    <submittedName>
        <fullName evidence="8">Membrane protein hemolysin III homolog</fullName>
    </submittedName>
</protein>
<evidence type="ECO:0000256" key="5">
    <source>
        <dbReference type="ARBA" id="ARBA00023136"/>
    </source>
</evidence>